<dbReference type="Proteomes" id="UP000594014">
    <property type="component" value="Chromosome"/>
</dbReference>
<accession>A0ACD1AEN0</accession>
<proteinExistence type="predicted"/>
<dbReference type="EMBL" id="CP042469">
    <property type="protein sequence ID" value="QOX65012.1"/>
    <property type="molecule type" value="Genomic_DNA"/>
</dbReference>
<name>A0ACD1AEN0_9FIRM</name>
<keyword evidence="1" id="KW-0032">Aminotransferase</keyword>
<organism evidence="1 2">
    <name type="scientific">Anoxybacterium hadale</name>
    <dbReference type="NCBI Taxonomy" id="3408580"/>
    <lineage>
        <taxon>Bacteria</taxon>
        <taxon>Bacillati</taxon>
        <taxon>Bacillota</taxon>
        <taxon>Clostridia</taxon>
        <taxon>Peptostreptococcales</taxon>
        <taxon>Anaerovoracaceae</taxon>
        <taxon>Anoxybacterium</taxon>
    </lineage>
</organism>
<sequence>MKHFFLRISRILPHAWKQRAKPWNPNQFLSKQFGIHAEVFHLPVRDDYMMLSSGVNHLSAPTIWKETMQKEIEEDFLYQRYTSMDGFQTANYAVKLYERFLFSRGNISLKANLEVCMTIGASQAASLAVAYLHSIGKKRMLLVGMTYPLYMTLGNEYGYQMRESRSALPNRDMPTVSELKVDIEQFKPDVLVFTYPCNPSGEKYQDEELDQIMQTLYQKGIYCIFDCVCNMILSEKDVTVPEPMIMENKMMRKSIIVNSFSKTESVPGFRIGYIAGHYDVIQFVRSKQVSIMNPPNMPTIAVWITMLFRCLHLSEQYGQAERVRERIILCFKRMFFVTTVLCPQPIWDYVTELVDERLFDEYKKYREEMYAKETVFASNKEYFSKKLSPYLTASTEMDGGFNYLVKLKPCSKLGELEFCKDLLQKTGIAIFTESGFALTKAKENDYWVRISLAAPSDIFEKTIDRLYLYLSELEKHFNS</sequence>
<gene>
    <name evidence="1" type="ORF">FRZ06_17495</name>
</gene>
<protein>
    <submittedName>
        <fullName evidence="1">Pyridoxal phosphate-dependent aminotransferase</fullName>
    </submittedName>
</protein>
<keyword evidence="1" id="KW-0808">Transferase</keyword>
<evidence type="ECO:0000313" key="2">
    <source>
        <dbReference type="Proteomes" id="UP000594014"/>
    </source>
</evidence>
<reference evidence="1" key="1">
    <citation type="submission" date="2019-08" db="EMBL/GenBank/DDBJ databases">
        <title>Genome sequence of Clostridiales bacterium MT110.</title>
        <authorList>
            <person name="Cao J."/>
        </authorList>
    </citation>
    <scope>NUCLEOTIDE SEQUENCE</scope>
    <source>
        <strain evidence="1">MT110</strain>
    </source>
</reference>
<keyword evidence="2" id="KW-1185">Reference proteome</keyword>
<evidence type="ECO:0000313" key="1">
    <source>
        <dbReference type="EMBL" id="QOX65012.1"/>
    </source>
</evidence>